<comment type="caution">
    <text evidence="2">The sequence shown here is derived from an EMBL/GenBank/DDBJ whole genome shotgun (WGS) entry which is preliminary data.</text>
</comment>
<feature type="compositionally biased region" description="Polar residues" evidence="1">
    <location>
        <begin position="34"/>
        <end position="49"/>
    </location>
</feature>
<feature type="region of interest" description="Disordered" evidence="1">
    <location>
        <begin position="17"/>
        <end position="71"/>
    </location>
</feature>
<dbReference type="AlphaFoldDB" id="A0A8T1BBP1"/>
<dbReference type="VEuPathDB" id="FungiDB:PC110_g22965"/>
<sequence>MLAMWAEEVHMLVYLEQESRKPQKAPPTLAVSPTKPTTASPKRSSATAIRSSPKAKSTSTTKTRPAKKQPF</sequence>
<proteinExistence type="predicted"/>
<gene>
    <name evidence="2" type="ORF">PC117_g22880</name>
</gene>
<name>A0A8T1BBP1_9STRA</name>
<dbReference type="EMBL" id="RCMK01001317">
    <property type="protein sequence ID" value="KAG2896937.1"/>
    <property type="molecule type" value="Genomic_DNA"/>
</dbReference>
<feature type="compositionally biased region" description="Low complexity" evidence="1">
    <location>
        <begin position="50"/>
        <end position="63"/>
    </location>
</feature>
<dbReference type="Proteomes" id="UP000736787">
    <property type="component" value="Unassembled WGS sequence"/>
</dbReference>
<reference evidence="2" key="1">
    <citation type="submission" date="2018-10" db="EMBL/GenBank/DDBJ databases">
        <title>Effector identification in a new, highly contiguous assembly of the strawberry crown rot pathogen Phytophthora cactorum.</title>
        <authorList>
            <person name="Armitage A.D."/>
            <person name="Nellist C.F."/>
            <person name="Bates H."/>
            <person name="Vickerstaff R.J."/>
            <person name="Harrison R.J."/>
        </authorList>
    </citation>
    <scope>NUCLEOTIDE SEQUENCE</scope>
    <source>
        <strain evidence="2">4040</strain>
    </source>
</reference>
<organism evidence="2 3">
    <name type="scientific">Phytophthora cactorum</name>
    <dbReference type="NCBI Taxonomy" id="29920"/>
    <lineage>
        <taxon>Eukaryota</taxon>
        <taxon>Sar</taxon>
        <taxon>Stramenopiles</taxon>
        <taxon>Oomycota</taxon>
        <taxon>Peronosporomycetes</taxon>
        <taxon>Peronosporales</taxon>
        <taxon>Peronosporaceae</taxon>
        <taxon>Phytophthora</taxon>
    </lineage>
</organism>
<protein>
    <submittedName>
        <fullName evidence="2">Uncharacterized protein</fullName>
    </submittedName>
</protein>
<evidence type="ECO:0000313" key="3">
    <source>
        <dbReference type="Proteomes" id="UP000736787"/>
    </source>
</evidence>
<evidence type="ECO:0000313" key="2">
    <source>
        <dbReference type="EMBL" id="KAG2896937.1"/>
    </source>
</evidence>
<evidence type="ECO:0000256" key="1">
    <source>
        <dbReference type="SAM" id="MobiDB-lite"/>
    </source>
</evidence>
<accession>A0A8T1BBP1</accession>